<evidence type="ECO:0000256" key="1">
    <source>
        <dbReference type="SAM" id="Phobius"/>
    </source>
</evidence>
<keyword evidence="1" id="KW-1133">Transmembrane helix</keyword>
<proteinExistence type="predicted"/>
<keyword evidence="2" id="KW-1185">Reference proteome</keyword>
<sequence>MDLLIQANSRGIRYEGYDNDFIQCVFEDANVAGRSERYEFRCRPDLECCGRICCIPQENVIPIWLMTLFIILGLFLLFGLLGTMAWLFGKARKQTKQFDKAKKTRTPFHQDQRALVGYRSYKQDESQEGLSTDNLIRKEKEGLYSTPNEIDTLRPVRGFRGYRNPLYTTTTSTVKIRETFDRTIDDGNVYDKAGTGTDTGTGVGGETTGRSELTTDISARKQLNTSGIRRNGYQMAETTSVPTVHNGGSSAEQYSTRETFEERCEENYVVEEEKTMPRAETKELL</sequence>
<dbReference type="AlphaFoldDB" id="A0A915Q168"/>
<dbReference type="WBParaSite" id="sdigi.contig72.g3623.t1">
    <property type="protein sequence ID" value="sdigi.contig72.g3623.t1"/>
    <property type="gene ID" value="sdigi.contig72.g3623"/>
</dbReference>
<organism evidence="2 3">
    <name type="scientific">Setaria digitata</name>
    <dbReference type="NCBI Taxonomy" id="48799"/>
    <lineage>
        <taxon>Eukaryota</taxon>
        <taxon>Metazoa</taxon>
        <taxon>Ecdysozoa</taxon>
        <taxon>Nematoda</taxon>
        <taxon>Chromadorea</taxon>
        <taxon>Rhabditida</taxon>
        <taxon>Spirurina</taxon>
        <taxon>Spiruromorpha</taxon>
        <taxon>Filarioidea</taxon>
        <taxon>Setariidae</taxon>
        <taxon>Setaria</taxon>
    </lineage>
</organism>
<accession>A0A915Q168</accession>
<name>A0A915Q168_9BILA</name>
<protein>
    <submittedName>
        <fullName evidence="3">CX domain-containing protein</fullName>
    </submittedName>
</protein>
<evidence type="ECO:0000313" key="2">
    <source>
        <dbReference type="Proteomes" id="UP000887581"/>
    </source>
</evidence>
<dbReference type="Proteomes" id="UP000887581">
    <property type="component" value="Unplaced"/>
</dbReference>
<feature type="transmembrane region" description="Helical" evidence="1">
    <location>
        <begin position="63"/>
        <end position="88"/>
    </location>
</feature>
<evidence type="ECO:0000313" key="3">
    <source>
        <dbReference type="WBParaSite" id="sdigi.contig72.g3623.t1"/>
    </source>
</evidence>
<keyword evidence="1" id="KW-0472">Membrane</keyword>
<reference evidence="3" key="1">
    <citation type="submission" date="2022-11" db="UniProtKB">
        <authorList>
            <consortium name="WormBaseParasite"/>
        </authorList>
    </citation>
    <scope>IDENTIFICATION</scope>
</reference>
<keyword evidence="1" id="KW-0812">Transmembrane</keyword>